<dbReference type="EMBL" id="JAEIKK010000045">
    <property type="protein sequence ID" value="MBI6714741.1"/>
    <property type="molecule type" value="Genomic_DNA"/>
</dbReference>
<name>A0AAW4DZK0_PSESX</name>
<dbReference type="Proteomes" id="UP000629611">
    <property type="component" value="Unassembled WGS sequence"/>
</dbReference>
<organism evidence="1 2">
    <name type="scientific">Pseudomonas syringae</name>
    <dbReference type="NCBI Taxonomy" id="317"/>
    <lineage>
        <taxon>Bacteria</taxon>
        <taxon>Pseudomonadati</taxon>
        <taxon>Pseudomonadota</taxon>
        <taxon>Gammaproteobacteria</taxon>
        <taxon>Pseudomonadales</taxon>
        <taxon>Pseudomonadaceae</taxon>
        <taxon>Pseudomonas</taxon>
    </lineage>
</organism>
<proteinExistence type="predicted"/>
<reference evidence="1" key="1">
    <citation type="submission" date="2020-12" db="EMBL/GenBank/DDBJ databases">
        <title>Comparative genomic insights into the epidemiology and virulence of plant pathogenic Pseudomonads from Turkey.</title>
        <authorList>
            <person name="Dillon M."/>
            <person name="Ruiz-Bedoya T."/>
            <person name="Bendalovic-Torma C."/>
            <person name="Guttman K.M."/>
            <person name="Kwak H."/>
            <person name="Middleton M.A."/>
            <person name="Wang P.W."/>
            <person name="Horuz S."/>
            <person name="Aysan Y."/>
            <person name="Guttman D.S."/>
        </authorList>
    </citation>
    <scope>NUCLEOTIDE SEQUENCE</scope>
    <source>
        <strain evidence="1">CT_2_2</strain>
    </source>
</reference>
<protein>
    <submittedName>
        <fullName evidence="1">Uncharacterized protein</fullName>
    </submittedName>
</protein>
<dbReference type="AlphaFoldDB" id="A0AAW4DZK0"/>
<evidence type="ECO:0000313" key="2">
    <source>
        <dbReference type="Proteomes" id="UP000629611"/>
    </source>
</evidence>
<comment type="caution">
    <text evidence="1">The sequence shown here is derived from an EMBL/GenBank/DDBJ whole genome shotgun (WGS) entry which is preliminary data.</text>
</comment>
<evidence type="ECO:0000313" key="1">
    <source>
        <dbReference type="EMBL" id="MBI6714741.1"/>
    </source>
</evidence>
<gene>
    <name evidence="1" type="ORF">YA0595_16370</name>
</gene>
<sequence>MSGATTCMKARQWAVDQTAPETAKRPVARRFKRIDEGCVVPDRLMVPLNNLRTPTAKDCSEKSPSFVLQITQIEIKRALRMAA</sequence>
<accession>A0AAW4DZK0</accession>